<feature type="transmembrane region" description="Helical" evidence="7">
    <location>
        <begin position="47"/>
        <end position="65"/>
    </location>
</feature>
<keyword evidence="3" id="KW-0813">Transport</keyword>
<evidence type="ECO:0000256" key="5">
    <source>
        <dbReference type="ARBA" id="ARBA00022989"/>
    </source>
</evidence>
<evidence type="ECO:0000256" key="6">
    <source>
        <dbReference type="ARBA" id="ARBA00023136"/>
    </source>
</evidence>
<evidence type="ECO:0000256" key="1">
    <source>
        <dbReference type="ARBA" id="ARBA00004141"/>
    </source>
</evidence>
<dbReference type="Gene3D" id="1.20.1250.20">
    <property type="entry name" value="MFS general substrate transporter like domains"/>
    <property type="match status" value="1"/>
</dbReference>
<feature type="transmembrane region" description="Helical" evidence="7">
    <location>
        <begin position="117"/>
        <end position="136"/>
    </location>
</feature>
<name>A0AAJ7CGU3_CEPCN</name>
<dbReference type="RefSeq" id="XP_015610531.1">
    <property type="nucleotide sequence ID" value="XM_015755045.2"/>
</dbReference>
<keyword evidence="4 7" id="KW-0812">Transmembrane</keyword>
<dbReference type="PROSITE" id="PS50850">
    <property type="entry name" value="MFS"/>
    <property type="match status" value="1"/>
</dbReference>
<gene>
    <name evidence="10" type="primary">LOC107275186</name>
</gene>
<feature type="transmembrane region" description="Helical" evidence="7">
    <location>
        <begin position="175"/>
        <end position="198"/>
    </location>
</feature>
<feature type="transmembrane region" description="Helical" evidence="7">
    <location>
        <begin position="400"/>
        <end position="422"/>
    </location>
</feature>
<feature type="transmembrane region" description="Helical" evidence="7">
    <location>
        <begin position="142"/>
        <end position="163"/>
    </location>
</feature>
<comment type="similarity">
    <text evidence="2">Belongs to the major facilitator superfamily.</text>
</comment>
<evidence type="ECO:0000256" key="7">
    <source>
        <dbReference type="SAM" id="Phobius"/>
    </source>
</evidence>
<dbReference type="Pfam" id="PF00083">
    <property type="entry name" value="Sugar_tr"/>
    <property type="match status" value="1"/>
</dbReference>
<dbReference type="PANTHER" id="PTHR23511">
    <property type="entry name" value="SYNAPTIC VESICLE GLYCOPROTEIN 2"/>
    <property type="match status" value="1"/>
</dbReference>
<dbReference type="PANTHER" id="PTHR23511:SF36">
    <property type="entry name" value="EG:BACR7A4.13 PROTEIN-RELATED"/>
    <property type="match status" value="1"/>
</dbReference>
<evidence type="ECO:0000256" key="3">
    <source>
        <dbReference type="ARBA" id="ARBA00022448"/>
    </source>
</evidence>
<evidence type="ECO:0000256" key="4">
    <source>
        <dbReference type="ARBA" id="ARBA00022692"/>
    </source>
</evidence>
<feature type="transmembrane region" description="Helical" evidence="7">
    <location>
        <begin position="218"/>
        <end position="237"/>
    </location>
</feature>
<comment type="subcellular location">
    <subcellularLocation>
        <location evidence="1">Membrane</location>
        <topology evidence="1">Multi-pass membrane protein</topology>
    </subcellularLocation>
</comment>
<proteinExistence type="inferred from homology"/>
<dbReference type="Proteomes" id="UP000694920">
    <property type="component" value="Unplaced"/>
</dbReference>
<organism evidence="9 10">
    <name type="scientific">Cephus cinctus</name>
    <name type="common">Wheat stem sawfly</name>
    <dbReference type="NCBI Taxonomy" id="211228"/>
    <lineage>
        <taxon>Eukaryota</taxon>
        <taxon>Metazoa</taxon>
        <taxon>Ecdysozoa</taxon>
        <taxon>Arthropoda</taxon>
        <taxon>Hexapoda</taxon>
        <taxon>Insecta</taxon>
        <taxon>Pterygota</taxon>
        <taxon>Neoptera</taxon>
        <taxon>Endopterygota</taxon>
        <taxon>Hymenoptera</taxon>
        <taxon>Cephoidea</taxon>
        <taxon>Cephidae</taxon>
        <taxon>Cephus</taxon>
    </lineage>
</organism>
<dbReference type="SUPFAM" id="SSF103473">
    <property type="entry name" value="MFS general substrate transporter"/>
    <property type="match status" value="1"/>
</dbReference>
<protein>
    <submittedName>
        <fullName evidence="10">Synaptic vesicle glycoprotein 2B</fullName>
    </submittedName>
</protein>
<evidence type="ECO:0000259" key="8">
    <source>
        <dbReference type="PROSITE" id="PS50850"/>
    </source>
</evidence>
<dbReference type="InterPro" id="IPR020846">
    <property type="entry name" value="MFS_dom"/>
</dbReference>
<evidence type="ECO:0000313" key="9">
    <source>
        <dbReference type="Proteomes" id="UP000694920"/>
    </source>
</evidence>
<dbReference type="InterPro" id="IPR011701">
    <property type="entry name" value="MFS"/>
</dbReference>
<feature type="transmembrane region" description="Helical" evidence="7">
    <location>
        <begin position="85"/>
        <end position="105"/>
    </location>
</feature>
<dbReference type="KEGG" id="ccin:107275186"/>
<keyword evidence="6 7" id="KW-0472">Membrane</keyword>
<sequence>MRVSAKSSPVQNIAQKKEGIVLDILSPHGKKGADFETAIEATGYGKFHYLLLITVIPVLWCPSFDTGNMSMILPTAECELKLTLFHKGILNSIIYAGMICSAFLWGYVADVQGRRKLLIYGFLADAICNILCGIAQDFWTLVFLKFSSGFIQSGPYAVTMSYCAEFHVTRNRSKVMMLLGLYGSMGIIMNAVLAWMIIPRDWSLVLFDQSFVLSSWRIYLMMCGVPTLVGVACLYFFPESPKFLMSRGHNDKALRILRKIYVMNTGNTPESYPITSLENELARGISADDESTTDIPKINFREGLSQMKPLFQFPLLVPLLLVVSLQFCVMLAGATFRLWMPQIFALLDKFSGENYNYSNGAPGFCEILDFSTAVTANNTVAAAESIVETECKNIVVDDRVYLNSIIMSCTVAVGFVFVGALLKFIGNKKLLLICLIISLVSILTMIWASERFIILFLSCLYVGILTTLINVVIGVAVEVFPTTLRTMAVSLTMMLGRVGSLLGNLLFPVLLTYGCIYPIIELSGFIAFAMLLTLVLPKPPGNLK</sequence>
<accession>A0AAJ7CGU3</accession>
<keyword evidence="5 7" id="KW-1133">Transmembrane helix</keyword>
<feature type="transmembrane region" description="Helical" evidence="7">
    <location>
        <begin position="489"/>
        <end position="510"/>
    </location>
</feature>
<feature type="transmembrane region" description="Helical" evidence="7">
    <location>
        <begin position="315"/>
        <end position="340"/>
    </location>
</feature>
<dbReference type="InterPro" id="IPR036259">
    <property type="entry name" value="MFS_trans_sf"/>
</dbReference>
<feature type="transmembrane region" description="Helical" evidence="7">
    <location>
        <begin position="429"/>
        <end position="447"/>
    </location>
</feature>
<keyword evidence="9" id="KW-1185">Reference proteome</keyword>
<feature type="transmembrane region" description="Helical" evidence="7">
    <location>
        <begin position="453"/>
        <end position="477"/>
    </location>
</feature>
<feature type="transmembrane region" description="Helical" evidence="7">
    <location>
        <begin position="516"/>
        <end position="536"/>
    </location>
</feature>
<feature type="domain" description="Major facilitator superfamily (MFS) profile" evidence="8">
    <location>
        <begin position="51"/>
        <end position="541"/>
    </location>
</feature>
<dbReference type="GeneID" id="107275186"/>
<dbReference type="AlphaFoldDB" id="A0AAJ7CGU3"/>
<reference evidence="10" key="1">
    <citation type="submission" date="2025-08" db="UniProtKB">
        <authorList>
            <consortium name="RefSeq"/>
        </authorList>
    </citation>
    <scope>IDENTIFICATION</scope>
</reference>
<evidence type="ECO:0000256" key="2">
    <source>
        <dbReference type="ARBA" id="ARBA00008335"/>
    </source>
</evidence>
<evidence type="ECO:0000313" key="10">
    <source>
        <dbReference type="RefSeq" id="XP_015610531.1"/>
    </source>
</evidence>
<dbReference type="Pfam" id="PF07690">
    <property type="entry name" value="MFS_1"/>
    <property type="match status" value="1"/>
</dbReference>
<dbReference type="GO" id="GO:0016020">
    <property type="term" value="C:membrane"/>
    <property type="evidence" value="ECO:0007669"/>
    <property type="project" value="UniProtKB-SubCell"/>
</dbReference>
<dbReference type="InterPro" id="IPR005828">
    <property type="entry name" value="MFS_sugar_transport-like"/>
</dbReference>
<dbReference type="GO" id="GO:0022857">
    <property type="term" value="F:transmembrane transporter activity"/>
    <property type="evidence" value="ECO:0007669"/>
    <property type="project" value="InterPro"/>
</dbReference>